<dbReference type="EMBL" id="JACIDY010000004">
    <property type="protein sequence ID" value="MBB3940435.1"/>
    <property type="molecule type" value="Genomic_DNA"/>
</dbReference>
<gene>
    <name evidence="2" type="ORF">GGR39_002092</name>
</gene>
<dbReference type="InterPro" id="IPR005625">
    <property type="entry name" value="PepSY-ass_TM"/>
</dbReference>
<evidence type="ECO:0000313" key="3">
    <source>
        <dbReference type="Proteomes" id="UP000561459"/>
    </source>
</evidence>
<dbReference type="PANTHER" id="PTHR34219:SF1">
    <property type="entry name" value="PEPSY DOMAIN-CONTAINING PROTEIN"/>
    <property type="match status" value="1"/>
</dbReference>
<feature type="transmembrane region" description="Helical" evidence="1">
    <location>
        <begin position="149"/>
        <end position="170"/>
    </location>
</feature>
<reference evidence="2 3" key="1">
    <citation type="submission" date="2020-08" db="EMBL/GenBank/DDBJ databases">
        <title>Genomic Encyclopedia of Type Strains, Phase IV (KMG-IV): sequencing the most valuable type-strain genomes for metagenomic binning, comparative biology and taxonomic classification.</title>
        <authorList>
            <person name="Goeker M."/>
        </authorList>
    </citation>
    <scope>NUCLEOTIDE SEQUENCE [LARGE SCALE GENOMIC DNA]</scope>
    <source>
        <strain evidence="2 3">DSM 27568</strain>
    </source>
</reference>
<feature type="transmembrane region" description="Helical" evidence="1">
    <location>
        <begin position="200"/>
        <end position="220"/>
    </location>
</feature>
<feature type="transmembrane region" description="Helical" evidence="1">
    <location>
        <begin position="22"/>
        <end position="46"/>
    </location>
</feature>
<proteinExistence type="predicted"/>
<dbReference type="PANTHER" id="PTHR34219">
    <property type="entry name" value="IRON-REGULATED INNER MEMBRANE PROTEIN-RELATED"/>
    <property type="match status" value="1"/>
</dbReference>
<evidence type="ECO:0000256" key="1">
    <source>
        <dbReference type="SAM" id="Phobius"/>
    </source>
</evidence>
<name>A0A7W6C4R0_9SPHN</name>
<dbReference type="Proteomes" id="UP000561459">
    <property type="component" value="Unassembled WGS sequence"/>
</dbReference>
<dbReference type="AlphaFoldDB" id="A0A7W6C4R0"/>
<protein>
    <submittedName>
        <fullName evidence="2">Putative iron-regulated membrane protein</fullName>
    </submittedName>
</protein>
<keyword evidence="1" id="KW-0472">Membrane</keyword>
<accession>A0A7W6C4R0</accession>
<organism evidence="2 3">
    <name type="scientific">Novosphingobium fluoreni</name>
    <dbReference type="NCBI Taxonomy" id="1391222"/>
    <lineage>
        <taxon>Bacteria</taxon>
        <taxon>Pseudomonadati</taxon>
        <taxon>Pseudomonadota</taxon>
        <taxon>Alphaproteobacteria</taxon>
        <taxon>Sphingomonadales</taxon>
        <taxon>Sphingomonadaceae</taxon>
        <taxon>Novosphingobium</taxon>
    </lineage>
</organism>
<feature type="transmembrane region" description="Helical" evidence="1">
    <location>
        <begin position="364"/>
        <end position="385"/>
    </location>
</feature>
<dbReference type="RefSeq" id="WP_183617042.1">
    <property type="nucleotide sequence ID" value="NZ_JACIDY010000004.1"/>
</dbReference>
<comment type="caution">
    <text evidence="2">The sequence shown here is derived from an EMBL/GenBank/DDBJ whole genome shotgun (WGS) entry which is preliminary data.</text>
</comment>
<feature type="transmembrane region" description="Helical" evidence="1">
    <location>
        <begin position="405"/>
        <end position="431"/>
    </location>
</feature>
<keyword evidence="1" id="KW-0812">Transmembrane</keyword>
<dbReference type="Pfam" id="PF03929">
    <property type="entry name" value="PepSY_TM"/>
    <property type="match status" value="1"/>
</dbReference>
<sequence>MVTRTGPVPPPASTAYRTIWRWHFYAGLFVLPFILILSVTGAIYLFKPQIDRWEERSYHGLSMSDAVAPDRQLTVALAATPGMQFNYYRLPERPGDAAMIHVIAHDGAQRDVFVSPQGKVLGIRDPTTRISETVARIHGSLLLGNVGDWLVELASSWTIVMILSGLYLWWPRPFRLAGTLWPRLSLRGRPLLKDVHRVTGFWIAGLVLAMLASGLPWAGVWGSALKLVRTELGLVKGPQDWKVGVDGGHAGHHPLMPMAMPSTAPADGLPLSVFVSKARDQHLAFPALVIPPHTPQRFGPPTGNEWTAKSEAQNRWLGRQVTFDPVTGAETGRRSFRDQHIVDRVVNTGIAWHEGQLLGWANQLIGVLTAIALITISVLGIAMWLKRKPADGIGAPPATGAASKPWVTAVVVVLALLLPLFGASVLVLLIIDRFVARHGGRLAVLQNETPGK</sequence>
<keyword evidence="3" id="KW-1185">Reference proteome</keyword>
<keyword evidence="1" id="KW-1133">Transmembrane helix</keyword>
<evidence type="ECO:0000313" key="2">
    <source>
        <dbReference type="EMBL" id="MBB3940435.1"/>
    </source>
</evidence>